<gene>
    <name evidence="6" type="ORF">Acr_17g0012950</name>
</gene>
<accession>A0A7J0G4K8</accession>
<organism evidence="6 7">
    <name type="scientific">Actinidia rufa</name>
    <dbReference type="NCBI Taxonomy" id="165716"/>
    <lineage>
        <taxon>Eukaryota</taxon>
        <taxon>Viridiplantae</taxon>
        <taxon>Streptophyta</taxon>
        <taxon>Embryophyta</taxon>
        <taxon>Tracheophyta</taxon>
        <taxon>Spermatophyta</taxon>
        <taxon>Magnoliopsida</taxon>
        <taxon>eudicotyledons</taxon>
        <taxon>Gunneridae</taxon>
        <taxon>Pentapetalae</taxon>
        <taxon>asterids</taxon>
        <taxon>Ericales</taxon>
        <taxon>Actinidiaceae</taxon>
        <taxon>Actinidia</taxon>
    </lineage>
</organism>
<evidence type="ECO:0000259" key="4">
    <source>
        <dbReference type="PROSITE" id="PS50927"/>
    </source>
</evidence>
<dbReference type="InterPro" id="IPR003609">
    <property type="entry name" value="Pan_app"/>
</dbReference>
<evidence type="ECO:0000256" key="3">
    <source>
        <dbReference type="SAM" id="SignalP"/>
    </source>
</evidence>
<keyword evidence="2" id="KW-0325">Glycoprotein</keyword>
<dbReference type="FunFam" id="2.90.10.30:FF:000003">
    <property type="entry name" value="Os04g0303100 protein"/>
    <property type="match status" value="1"/>
</dbReference>
<dbReference type="OrthoDB" id="4062651at2759"/>
<name>A0A7J0G4K8_9ERIC</name>
<proteinExistence type="predicted"/>
<evidence type="ECO:0008006" key="8">
    <source>
        <dbReference type="Google" id="ProtNLM"/>
    </source>
</evidence>
<feature type="domain" description="Bulb-type lectin" evidence="4">
    <location>
        <begin position="54"/>
        <end position="175"/>
    </location>
</feature>
<dbReference type="Proteomes" id="UP000585474">
    <property type="component" value="Unassembled WGS sequence"/>
</dbReference>
<dbReference type="Gene3D" id="2.90.10.30">
    <property type="match status" value="1"/>
</dbReference>
<evidence type="ECO:0000313" key="6">
    <source>
        <dbReference type="EMBL" id="GFZ05723.1"/>
    </source>
</evidence>
<dbReference type="PROSITE" id="PS50948">
    <property type="entry name" value="PAN"/>
    <property type="match status" value="1"/>
</dbReference>
<dbReference type="InterPro" id="IPR036426">
    <property type="entry name" value="Bulb-type_lectin_dom_sf"/>
</dbReference>
<dbReference type="AlphaFoldDB" id="A0A7J0G4K8"/>
<dbReference type="Pfam" id="PF01453">
    <property type="entry name" value="B_lectin"/>
    <property type="match status" value="1"/>
</dbReference>
<keyword evidence="1 3" id="KW-0732">Signal</keyword>
<dbReference type="PROSITE" id="PS50927">
    <property type="entry name" value="BULB_LECTIN"/>
    <property type="match status" value="1"/>
</dbReference>
<evidence type="ECO:0000259" key="5">
    <source>
        <dbReference type="PROSITE" id="PS50948"/>
    </source>
</evidence>
<dbReference type="CDD" id="cd00028">
    <property type="entry name" value="B_lectin"/>
    <property type="match status" value="1"/>
</dbReference>
<dbReference type="PANTHER" id="PTHR47976:SF30">
    <property type="entry name" value="RECEPTOR-LIKE SERINE_THREONINE-PROTEIN KINASE"/>
    <property type="match status" value="1"/>
</dbReference>
<feature type="chain" id="PRO_5029739010" description="D-mannose binding lectin protein with Apple-like carbohydrate-binding domain-containing protein" evidence="3">
    <location>
        <begin position="26"/>
        <end position="555"/>
    </location>
</feature>
<dbReference type="PANTHER" id="PTHR47976">
    <property type="entry name" value="G-TYPE LECTIN S-RECEPTOR-LIKE SERINE/THREONINE-PROTEIN KINASE SD2-5"/>
    <property type="match status" value="1"/>
</dbReference>
<dbReference type="InterPro" id="IPR051343">
    <property type="entry name" value="G-type_lectin_kinases/EP1-like"/>
</dbReference>
<evidence type="ECO:0000313" key="7">
    <source>
        <dbReference type="Proteomes" id="UP000585474"/>
    </source>
</evidence>
<evidence type="ECO:0000256" key="2">
    <source>
        <dbReference type="ARBA" id="ARBA00023180"/>
    </source>
</evidence>
<dbReference type="InterPro" id="IPR001480">
    <property type="entry name" value="Bulb-type_lectin_dom"/>
</dbReference>
<protein>
    <recommendedName>
        <fullName evidence="8">D-mannose binding lectin protein with Apple-like carbohydrate-binding domain-containing protein</fullName>
    </recommendedName>
</protein>
<sequence length="555" mass="62239">MDLTWCLCWVLVSFLHLSSLPGNNAQPANYLLTNLSTSISWKNFDGFLETRYFYADGQTIRFILRRETFSSSFPNFTFGFYCDHSLACNSYFLGVIVIADSYPRLLWSANQNYRVSRFATLMFTAREGLVLNDVDGTQVWSTNTTGESVAGINLTETGNLVLFDERNRTVWQSFDHPTDTLLVGQKLISGQTLTDRGFHTLKNQTWSWYEGGLYSLSVTNEGFDSIVGTDPPQSYFEYTYLMHSNGSYEQKESTEPNYAVLSNGRFSLFVPRIDENQSNWGIRVPQVRFMQFVKLDYDGHLRVYDWVESQWQAVADVLTPSIGECGYPLVCGRYSICSSNGARVNCSCPNVATSKTNYFTMNDTDLYPKPGCYEATPLSCNASKYHELIAQKNVTFSNFGGNRADINNTDIESCKQACLSNCSCRAALFYSSGECYLPSKIISLKDSGEGPSLFLKVQINPTVLAPTPEVPQTPVVPRRGRKTISRSVIILSDFTKRPSMSMVVKAMEGLVEIERNLDYNFWIPPVQRTTEIVGHEEGDVGATSPMLASALSGPR</sequence>
<comment type="caution">
    <text evidence="6">The sequence shown here is derived from an EMBL/GenBank/DDBJ whole genome shotgun (WGS) entry which is preliminary data.</text>
</comment>
<keyword evidence="7" id="KW-1185">Reference proteome</keyword>
<dbReference type="EMBL" id="BJWL01000017">
    <property type="protein sequence ID" value="GFZ05723.1"/>
    <property type="molecule type" value="Genomic_DNA"/>
</dbReference>
<feature type="signal peptide" evidence="3">
    <location>
        <begin position="1"/>
        <end position="25"/>
    </location>
</feature>
<dbReference type="SUPFAM" id="SSF51110">
    <property type="entry name" value="alpha-D-mannose-specific plant lectins"/>
    <property type="match status" value="1"/>
</dbReference>
<dbReference type="SMART" id="SM00108">
    <property type="entry name" value="B_lectin"/>
    <property type="match status" value="1"/>
</dbReference>
<dbReference type="Pfam" id="PF08276">
    <property type="entry name" value="PAN_2"/>
    <property type="match status" value="1"/>
</dbReference>
<feature type="domain" description="Apple" evidence="5">
    <location>
        <begin position="380"/>
        <end position="458"/>
    </location>
</feature>
<reference evidence="6 7" key="1">
    <citation type="submission" date="2019-07" db="EMBL/GenBank/DDBJ databases">
        <title>De Novo Assembly of kiwifruit Actinidia rufa.</title>
        <authorList>
            <person name="Sugita-Konishi S."/>
            <person name="Sato K."/>
            <person name="Mori E."/>
            <person name="Abe Y."/>
            <person name="Kisaki G."/>
            <person name="Hamano K."/>
            <person name="Suezawa K."/>
            <person name="Otani M."/>
            <person name="Fukuda T."/>
            <person name="Manabe T."/>
            <person name="Gomi K."/>
            <person name="Tabuchi M."/>
            <person name="Akimitsu K."/>
            <person name="Kataoka I."/>
        </authorList>
    </citation>
    <scope>NUCLEOTIDE SEQUENCE [LARGE SCALE GENOMIC DNA]</scope>
    <source>
        <strain evidence="7">cv. Fuchu</strain>
    </source>
</reference>
<evidence type="ECO:0000256" key="1">
    <source>
        <dbReference type="ARBA" id="ARBA00022729"/>
    </source>
</evidence>